<evidence type="ECO:0000313" key="2">
    <source>
        <dbReference type="Proteomes" id="UP000255529"/>
    </source>
</evidence>
<name>A0A380AHB3_9GAMM</name>
<protein>
    <recommendedName>
        <fullName evidence="3">Helix-turn-helix domain</fullName>
    </recommendedName>
</protein>
<evidence type="ECO:0000313" key="1">
    <source>
        <dbReference type="EMBL" id="SUI81057.1"/>
    </source>
</evidence>
<dbReference type="EMBL" id="UGYN01000002">
    <property type="protein sequence ID" value="SUI81057.1"/>
    <property type="molecule type" value="Genomic_DNA"/>
</dbReference>
<accession>A0A380AHB3</accession>
<dbReference type="AlphaFoldDB" id="A0A380AHB3"/>
<gene>
    <name evidence="1" type="ORF">NCTC11544_04235</name>
</gene>
<dbReference type="Proteomes" id="UP000255529">
    <property type="component" value="Unassembled WGS sequence"/>
</dbReference>
<reference evidence="1 2" key="1">
    <citation type="submission" date="2018-06" db="EMBL/GenBank/DDBJ databases">
        <authorList>
            <consortium name="Pathogen Informatics"/>
            <person name="Doyle S."/>
        </authorList>
    </citation>
    <scope>NUCLEOTIDE SEQUENCE [LARGE SCALE GENOMIC DNA]</scope>
    <source>
        <strain evidence="1 2">NCTC11544</strain>
    </source>
</reference>
<organism evidence="1 2">
    <name type="scientific">Serratia quinivorans</name>
    <dbReference type="NCBI Taxonomy" id="137545"/>
    <lineage>
        <taxon>Bacteria</taxon>
        <taxon>Pseudomonadati</taxon>
        <taxon>Pseudomonadota</taxon>
        <taxon>Gammaproteobacteria</taxon>
        <taxon>Enterobacterales</taxon>
        <taxon>Yersiniaceae</taxon>
        <taxon>Serratia</taxon>
    </lineage>
</organism>
<proteinExistence type="predicted"/>
<sequence>MNNDPIGYWRTSKVCNFLEVDRRTIHRWRQGKGVKEPFPEPIQQAFREGNRWIAEDVIAWSQRNIKTQLKVA</sequence>
<evidence type="ECO:0008006" key="3">
    <source>
        <dbReference type="Google" id="ProtNLM"/>
    </source>
</evidence>